<dbReference type="EMBL" id="CP023737">
    <property type="protein sequence ID" value="ATQ68054.1"/>
    <property type="molecule type" value="Genomic_DNA"/>
</dbReference>
<keyword evidence="3" id="KW-1185">Reference proteome</keyword>
<evidence type="ECO:0000313" key="3">
    <source>
        <dbReference type="Proteomes" id="UP000230709"/>
    </source>
</evidence>
<reference evidence="3" key="1">
    <citation type="submission" date="2017-10" db="EMBL/GenBank/DDBJ databases">
        <title>Completed PacBio SMRT sequence of Methylosinus trichosporium OB3b reveals presence of a third large plasmid.</title>
        <authorList>
            <person name="Charles T.C."/>
            <person name="Lynch M.D.J."/>
            <person name="Heil J.R."/>
            <person name="Cheng J."/>
        </authorList>
    </citation>
    <scope>NUCLEOTIDE SEQUENCE [LARGE SCALE GENOMIC DNA]</scope>
    <source>
        <strain evidence="3">OB3b</strain>
    </source>
</reference>
<keyword evidence="1" id="KW-1133">Transmembrane helix</keyword>
<organism evidence="2 3">
    <name type="scientific">Methylosinus trichosporium (strain ATCC 35070 / NCIMB 11131 / UNIQEM 75 / OB3b)</name>
    <dbReference type="NCBI Taxonomy" id="595536"/>
    <lineage>
        <taxon>Bacteria</taxon>
        <taxon>Pseudomonadati</taxon>
        <taxon>Pseudomonadota</taxon>
        <taxon>Alphaproteobacteria</taxon>
        <taxon>Hyphomicrobiales</taxon>
        <taxon>Methylocystaceae</taxon>
        <taxon>Methylosinus</taxon>
    </lineage>
</organism>
<evidence type="ECO:0000313" key="2">
    <source>
        <dbReference type="EMBL" id="ATQ68054.1"/>
    </source>
</evidence>
<dbReference type="Proteomes" id="UP000230709">
    <property type="component" value="Chromosome"/>
</dbReference>
<evidence type="ECO:0000256" key="1">
    <source>
        <dbReference type="SAM" id="Phobius"/>
    </source>
</evidence>
<keyword evidence="1" id="KW-0472">Membrane</keyword>
<accession>A0A2D2CZD0</accession>
<feature type="transmembrane region" description="Helical" evidence="1">
    <location>
        <begin position="91"/>
        <end position="109"/>
    </location>
</feature>
<dbReference type="KEGG" id="mtw:CQW49_09245"/>
<proteinExistence type="predicted"/>
<name>A0A2D2CZD0_METT3</name>
<keyword evidence="1" id="KW-0812">Transmembrane</keyword>
<feature type="transmembrane region" description="Helical" evidence="1">
    <location>
        <begin position="28"/>
        <end position="55"/>
    </location>
</feature>
<dbReference type="Pfam" id="PF11188">
    <property type="entry name" value="DUF2975"/>
    <property type="match status" value="1"/>
</dbReference>
<feature type="transmembrane region" description="Helical" evidence="1">
    <location>
        <begin position="135"/>
        <end position="158"/>
    </location>
</feature>
<dbReference type="RefSeq" id="WP_004448113.1">
    <property type="nucleotide sequence ID" value="NZ_ADVE02000001.1"/>
</dbReference>
<dbReference type="AlphaFoldDB" id="A0A2D2CZD0"/>
<dbReference type="InterPro" id="IPR021354">
    <property type="entry name" value="DUF2975"/>
</dbReference>
<sequence length="200" mass="21298">MSNVVPLLPPEVPAPELPLRGRIRRSGALLSALFTLLLSLALLFAIVLVGVVLFYQGEDIAFGPGGVGFGRRPNTAAGLVALSAFCPMQRLVGAGALLLLVAPVAYIFLRLRQLFGLYARGVVFAPRNAHCLKHVGLGLVAYALAPFCANRIALLAGVANDPTWFHLFEIQAAVLGALVFVIADVMRCAHEIEAERDGFV</sequence>
<dbReference type="STRING" id="595536.GCA_000178815_03304"/>
<gene>
    <name evidence="2" type="ORF">CQW49_09245</name>
</gene>
<feature type="transmembrane region" description="Helical" evidence="1">
    <location>
        <begin position="164"/>
        <end position="186"/>
    </location>
</feature>
<protein>
    <submittedName>
        <fullName evidence="2">DUF2975 domain-containing protein</fullName>
    </submittedName>
</protein>